<reference evidence="7 8" key="1">
    <citation type="journal article" date="2018" name="Biotechnol. Biofuels">
        <title>Integrative visual omics of the white-rot fungus Polyporus brumalis exposes the biotechnological potential of its oxidative enzymes for delignifying raw plant biomass.</title>
        <authorList>
            <person name="Miyauchi S."/>
            <person name="Rancon A."/>
            <person name="Drula E."/>
            <person name="Hage H."/>
            <person name="Chaduli D."/>
            <person name="Favel A."/>
            <person name="Grisel S."/>
            <person name="Henrissat B."/>
            <person name="Herpoel-Gimbert I."/>
            <person name="Ruiz-Duenas F.J."/>
            <person name="Chevret D."/>
            <person name="Hainaut M."/>
            <person name="Lin J."/>
            <person name="Wang M."/>
            <person name="Pangilinan J."/>
            <person name="Lipzen A."/>
            <person name="Lesage-Meessen L."/>
            <person name="Navarro D."/>
            <person name="Riley R."/>
            <person name="Grigoriev I.V."/>
            <person name="Zhou S."/>
            <person name="Raouche S."/>
            <person name="Rosso M.N."/>
        </authorList>
    </citation>
    <scope>NUCLEOTIDE SEQUENCE [LARGE SCALE GENOMIC DNA]</scope>
    <source>
        <strain evidence="7 8">BRFM 1820</strain>
    </source>
</reference>
<feature type="region of interest" description="Disordered" evidence="5">
    <location>
        <begin position="594"/>
        <end position="693"/>
    </location>
</feature>
<organism evidence="7 8">
    <name type="scientific">Lentinus brumalis</name>
    <dbReference type="NCBI Taxonomy" id="2498619"/>
    <lineage>
        <taxon>Eukaryota</taxon>
        <taxon>Fungi</taxon>
        <taxon>Dikarya</taxon>
        <taxon>Basidiomycota</taxon>
        <taxon>Agaricomycotina</taxon>
        <taxon>Agaricomycetes</taxon>
        <taxon>Polyporales</taxon>
        <taxon>Polyporaceae</taxon>
        <taxon>Lentinus</taxon>
    </lineage>
</organism>
<feature type="region of interest" description="Disordered" evidence="5">
    <location>
        <begin position="1"/>
        <end position="20"/>
    </location>
</feature>
<dbReference type="EMBL" id="KZ857475">
    <property type="protein sequence ID" value="RDX42864.1"/>
    <property type="molecule type" value="Genomic_DNA"/>
</dbReference>
<feature type="domain" description="DNA endonuclease activator Ctp1 C-terminal" evidence="6">
    <location>
        <begin position="560"/>
        <end position="661"/>
    </location>
</feature>
<evidence type="ECO:0000313" key="7">
    <source>
        <dbReference type="EMBL" id="RDX42864.1"/>
    </source>
</evidence>
<dbReference type="Pfam" id="PF08573">
    <property type="entry name" value="SAE2"/>
    <property type="match status" value="1"/>
</dbReference>
<feature type="compositionally biased region" description="Low complexity" evidence="5">
    <location>
        <begin position="290"/>
        <end position="313"/>
    </location>
</feature>
<accession>A0A371CRF6</accession>
<evidence type="ECO:0000259" key="6">
    <source>
        <dbReference type="Pfam" id="PF08573"/>
    </source>
</evidence>
<dbReference type="InterPro" id="IPR013882">
    <property type="entry name" value="Ctp1_C"/>
</dbReference>
<evidence type="ECO:0000256" key="4">
    <source>
        <dbReference type="SAM" id="Coils"/>
    </source>
</evidence>
<feature type="region of interest" description="Disordered" evidence="5">
    <location>
        <begin position="209"/>
        <end position="527"/>
    </location>
</feature>
<evidence type="ECO:0000256" key="1">
    <source>
        <dbReference type="ARBA" id="ARBA00004123"/>
    </source>
</evidence>
<keyword evidence="8" id="KW-1185">Reference proteome</keyword>
<comment type="subcellular location">
    <subcellularLocation>
        <location evidence="1">Nucleus</location>
    </subcellularLocation>
</comment>
<dbReference type="GO" id="GO:0005634">
    <property type="term" value="C:nucleus"/>
    <property type="evidence" value="ECO:0007669"/>
    <property type="project" value="UniProtKB-SubCell"/>
</dbReference>
<evidence type="ECO:0000256" key="3">
    <source>
        <dbReference type="ARBA" id="ARBA00023242"/>
    </source>
</evidence>
<dbReference type="GO" id="GO:0010792">
    <property type="term" value="P:DNA double-strand break processing involved in repair via single-strand annealing"/>
    <property type="evidence" value="ECO:0007669"/>
    <property type="project" value="TreeGrafter"/>
</dbReference>
<dbReference type="OrthoDB" id="5801062at2759"/>
<dbReference type="GO" id="GO:0003684">
    <property type="term" value="F:damaged DNA binding"/>
    <property type="evidence" value="ECO:0007669"/>
    <property type="project" value="TreeGrafter"/>
</dbReference>
<evidence type="ECO:0000256" key="5">
    <source>
        <dbReference type="SAM" id="MobiDB-lite"/>
    </source>
</evidence>
<dbReference type="STRING" id="139420.A0A371CRF6"/>
<sequence length="693" mass="77787">MPTDTTPKVLGEDTTSPPNKEVQFLENKVNRLRHLNDSLNREVFDAIQRGHRLAGKLGYRDLDDAERSLATQAGRGSEEQQSQLEQLSQYPSEELAGHVQALQAELVSHVQLSKSTLDALQDALNEIAGLREDNAMLRSELEREKADKVQTGMGVQELAFVRTEFTTLKARYTALREAKEKAEEQYARDRKKWRAFKDYFDACEEQRRAARKRRKRNPEGDEEEGAGGDGRGDKGEGSSSSSLMRSARRSKTPTMDRIHKKSRPKTMRLRSGLATPARSSQYPPHSPILTSKDTNSSSSPTPTSSNATTPTKPRVIKPLPHKAAIRDPSIVIPEVDALPASSDTEPDSQPVEFIYPSQQDVTDAPPSTAPRKQAHPPAPDRDSSETEMESQGPAFIYPPEIVPLTPAQVTDTTPKPRPGIRREKQQQLHTPVSIARPQHAGRGKEQMKMDAMTMPPPCSPSRSDRIREHVAPTMRENKSHLPGTPVSLPSRKGKERVIENDENAPDSTGSAPSTPSKKDPSNYSIYKGRGRYGAELQAGKETINAVYEIDPERNNGLKFQFEEVVRDKEKRKHMHAADCECCRDYYKAVGPLPARLQPPMWRSPQSKSKKRPRDSLEDEVDDVDAEAVEEHKQAISRHRQQWARGETPPGYWNIGFPDSQEVEAMNAEAQRMHERKRAQVAQEARRGGKYRKR</sequence>
<gene>
    <name evidence="7" type="ORF">OH76DRAFT_1410736</name>
</gene>
<feature type="compositionally biased region" description="Basic residues" evidence="5">
    <location>
        <begin position="258"/>
        <end position="268"/>
    </location>
</feature>
<feature type="coiled-coil region" evidence="4">
    <location>
        <begin position="120"/>
        <end position="192"/>
    </location>
</feature>
<dbReference type="InterPro" id="IPR033316">
    <property type="entry name" value="RBBP8-like"/>
</dbReference>
<keyword evidence="2" id="KW-0227">DNA damage</keyword>
<dbReference type="PANTHER" id="PTHR15107:SF0">
    <property type="entry name" value="DNA ENDONUCLEASE ACTIVATOR CTP1 C-TERMINAL DOMAIN-CONTAINING PROTEIN"/>
    <property type="match status" value="1"/>
</dbReference>
<feature type="compositionally biased region" description="Polar residues" evidence="5">
    <location>
        <begin position="505"/>
        <end position="515"/>
    </location>
</feature>
<proteinExistence type="predicted"/>
<evidence type="ECO:0000313" key="8">
    <source>
        <dbReference type="Proteomes" id="UP000256964"/>
    </source>
</evidence>
<protein>
    <recommendedName>
        <fullName evidence="6">DNA endonuclease activator Ctp1 C-terminal domain-containing protein</fullName>
    </recommendedName>
</protein>
<name>A0A371CRF6_9APHY</name>
<dbReference type="PANTHER" id="PTHR15107">
    <property type="entry name" value="RETINOBLASTOMA BINDING PROTEIN 8"/>
    <property type="match status" value="1"/>
</dbReference>
<keyword evidence="4" id="KW-0175">Coiled coil</keyword>
<feature type="compositionally biased region" description="Acidic residues" evidence="5">
    <location>
        <begin position="616"/>
        <end position="627"/>
    </location>
</feature>
<dbReference type="AlphaFoldDB" id="A0A371CRF6"/>
<feature type="compositionally biased region" description="Basic and acidic residues" evidence="5">
    <location>
        <begin position="462"/>
        <end position="479"/>
    </location>
</feature>
<evidence type="ECO:0000256" key="2">
    <source>
        <dbReference type="ARBA" id="ARBA00022763"/>
    </source>
</evidence>
<keyword evidence="3" id="KW-0539">Nucleus</keyword>
<dbReference type="Proteomes" id="UP000256964">
    <property type="component" value="Unassembled WGS sequence"/>
</dbReference>